<comment type="caution">
    <text evidence="1">The sequence shown here is derived from an EMBL/GenBank/DDBJ whole genome shotgun (WGS) entry which is preliminary data.</text>
</comment>
<dbReference type="EMBL" id="PEDL01000005">
    <property type="protein sequence ID" value="PHV71083.1"/>
    <property type="molecule type" value="Genomic_DNA"/>
</dbReference>
<reference evidence="1" key="1">
    <citation type="submission" date="2017-10" db="EMBL/GenBank/DDBJ databases">
        <title>Genome sequence of cellulolytic Lachnospiraceae bacterium XHS1971 isolated from hotspring sediment.</title>
        <authorList>
            <person name="Vasudevan G."/>
            <person name="Joshi A.J."/>
            <person name="Hivarkar S."/>
            <person name="Lanjekar V.B."/>
            <person name="Dhakephalkar P.K."/>
            <person name="Dagar S."/>
        </authorList>
    </citation>
    <scope>NUCLEOTIDE SEQUENCE</scope>
    <source>
        <strain evidence="1">XHS1971</strain>
    </source>
</reference>
<dbReference type="Proteomes" id="UP000224460">
    <property type="component" value="Unassembled WGS sequence"/>
</dbReference>
<keyword evidence="1" id="KW-0808">Transferase</keyword>
<proteinExistence type="predicted"/>
<accession>A0AC61DE37</accession>
<gene>
    <name evidence="1" type="primary">lgt</name>
    <name evidence="1" type="ORF">CS063_07055</name>
</gene>
<protein>
    <submittedName>
        <fullName evidence="1">Prolipoprotein diacylglyceryl transferase</fullName>
    </submittedName>
</protein>
<organism evidence="1 2">
    <name type="scientific">Sporanaerobium hydrogeniformans</name>
    <dbReference type="NCBI Taxonomy" id="3072179"/>
    <lineage>
        <taxon>Bacteria</taxon>
        <taxon>Bacillati</taxon>
        <taxon>Bacillota</taxon>
        <taxon>Clostridia</taxon>
        <taxon>Lachnospirales</taxon>
        <taxon>Lachnospiraceae</taxon>
        <taxon>Sporanaerobium</taxon>
    </lineage>
</organism>
<keyword evidence="2" id="KW-1185">Reference proteome</keyword>
<sequence length="283" mass="32493">MPNIYFPYLNLKFYIDPIAFELFGLPVYWYGIILTSGIILGTLLAMQIAKKEGLNPDLIIDFILYDIIFALLGARTYYVLFNWDYYKDHWVEIFNLRQGGIAIYGAVLASIVVAIIFTRAKKINFLQFADVAVFGLTLGQIIGRYGNFVNMEAFGDYTNSKWAMRLLKSQAKPPFSENVLQNIQSAFGAEYIQVHPTFFYESTWNVVLLILLFVLRKHKKYHGQLFFMYLIGYGIGRYWVEGLRTDQLLLPILHFPASQLVAILSIIMGIIGIIMCRKSDKTA</sequence>
<evidence type="ECO:0000313" key="2">
    <source>
        <dbReference type="Proteomes" id="UP000224460"/>
    </source>
</evidence>
<evidence type="ECO:0000313" key="1">
    <source>
        <dbReference type="EMBL" id="PHV71083.1"/>
    </source>
</evidence>
<name>A0AC61DE37_9FIRM</name>